<evidence type="ECO:0000256" key="1">
    <source>
        <dbReference type="SAM" id="MobiDB-lite"/>
    </source>
</evidence>
<comment type="caution">
    <text evidence="2">The sequence shown here is derived from an EMBL/GenBank/DDBJ whole genome shotgun (WGS) entry which is preliminary data.</text>
</comment>
<keyword evidence="3" id="KW-1185">Reference proteome</keyword>
<dbReference type="EMBL" id="BGPR01081457">
    <property type="protein sequence ID" value="GBL83060.1"/>
    <property type="molecule type" value="Genomic_DNA"/>
</dbReference>
<feature type="non-terminal residue" evidence="2">
    <location>
        <position position="1"/>
    </location>
</feature>
<evidence type="ECO:0000313" key="3">
    <source>
        <dbReference type="Proteomes" id="UP000499080"/>
    </source>
</evidence>
<sequence length="116" mass="12835">EKSKVQIGKSYAAAARSNLSNVNKPTDPVTGENINKESPPNRHEQPTSRSHQTINKDSLPIGEGFNDVMALVAEVQKIFNGINNISETLRRIQATDNVWEKLMILTEALRPNTISP</sequence>
<organism evidence="2 3">
    <name type="scientific">Araneus ventricosus</name>
    <name type="common">Orbweaver spider</name>
    <name type="synonym">Epeira ventricosa</name>
    <dbReference type="NCBI Taxonomy" id="182803"/>
    <lineage>
        <taxon>Eukaryota</taxon>
        <taxon>Metazoa</taxon>
        <taxon>Ecdysozoa</taxon>
        <taxon>Arthropoda</taxon>
        <taxon>Chelicerata</taxon>
        <taxon>Arachnida</taxon>
        <taxon>Araneae</taxon>
        <taxon>Araneomorphae</taxon>
        <taxon>Entelegynae</taxon>
        <taxon>Araneoidea</taxon>
        <taxon>Araneidae</taxon>
        <taxon>Araneus</taxon>
    </lineage>
</organism>
<proteinExistence type="predicted"/>
<gene>
    <name evidence="2" type="ORF">AVEN_145576_1</name>
</gene>
<feature type="compositionally biased region" description="Polar residues" evidence="1">
    <location>
        <begin position="47"/>
        <end position="56"/>
    </location>
</feature>
<protein>
    <submittedName>
        <fullName evidence="2">Uncharacterized protein</fullName>
    </submittedName>
</protein>
<dbReference type="Proteomes" id="UP000499080">
    <property type="component" value="Unassembled WGS sequence"/>
</dbReference>
<dbReference type="AlphaFoldDB" id="A0A4Y2ATA3"/>
<accession>A0A4Y2ATA3</accession>
<feature type="region of interest" description="Disordered" evidence="1">
    <location>
        <begin position="16"/>
        <end position="60"/>
    </location>
</feature>
<reference evidence="2 3" key="1">
    <citation type="journal article" date="2019" name="Sci. Rep.">
        <title>Orb-weaving spider Araneus ventricosus genome elucidates the spidroin gene catalogue.</title>
        <authorList>
            <person name="Kono N."/>
            <person name="Nakamura H."/>
            <person name="Ohtoshi R."/>
            <person name="Moran D.A.P."/>
            <person name="Shinohara A."/>
            <person name="Yoshida Y."/>
            <person name="Fujiwara M."/>
            <person name="Mori M."/>
            <person name="Tomita M."/>
            <person name="Arakawa K."/>
        </authorList>
    </citation>
    <scope>NUCLEOTIDE SEQUENCE [LARGE SCALE GENOMIC DNA]</scope>
</reference>
<name>A0A4Y2ATA3_ARAVE</name>
<evidence type="ECO:0000313" key="2">
    <source>
        <dbReference type="EMBL" id="GBL83060.1"/>
    </source>
</evidence>